<name>A0A212ERZ4_DANPL</name>
<proteinExistence type="predicted"/>
<dbReference type="KEGG" id="dpl:KGM_207781"/>
<dbReference type="EMBL" id="AGBW02012896">
    <property type="protein sequence ID" value="OWR44263.1"/>
    <property type="molecule type" value="Genomic_DNA"/>
</dbReference>
<evidence type="ECO:0000313" key="1">
    <source>
        <dbReference type="EMBL" id="OWR44263.1"/>
    </source>
</evidence>
<reference evidence="1 2" key="1">
    <citation type="journal article" date="2011" name="Cell">
        <title>The monarch butterfly genome yields insights into long-distance migration.</title>
        <authorList>
            <person name="Zhan S."/>
            <person name="Merlin C."/>
            <person name="Boore J.L."/>
            <person name="Reppert S.M."/>
        </authorList>
    </citation>
    <scope>NUCLEOTIDE SEQUENCE [LARGE SCALE GENOMIC DNA]</scope>
    <source>
        <strain evidence="1">F-2</strain>
    </source>
</reference>
<protein>
    <submittedName>
        <fullName evidence="1">Uncharacterized protein</fullName>
    </submittedName>
</protein>
<dbReference type="Proteomes" id="UP000007151">
    <property type="component" value="Unassembled WGS sequence"/>
</dbReference>
<sequence>MPSCYTSRPHQSIRQPTRVLQGRNFLHATAPSEKLYPLSRTSTARESTASDAAYFRVQTLSPHYLIPIMASSKYGHYLAVLLTITQFASYYCDPGIYGIIFPHRCNIVYQKYI</sequence>
<keyword evidence="2" id="KW-1185">Reference proteome</keyword>
<comment type="caution">
    <text evidence="1">The sequence shown here is derived from an EMBL/GenBank/DDBJ whole genome shotgun (WGS) entry which is preliminary data.</text>
</comment>
<organism evidence="1 2">
    <name type="scientific">Danaus plexippus plexippus</name>
    <dbReference type="NCBI Taxonomy" id="278856"/>
    <lineage>
        <taxon>Eukaryota</taxon>
        <taxon>Metazoa</taxon>
        <taxon>Ecdysozoa</taxon>
        <taxon>Arthropoda</taxon>
        <taxon>Hexapoda</taxon>
        <taxon>Insecta</taxon>
        <taxon>Pterygota</taxon>
        <taxon>Neoptera</taxon>
        <taxon>Endopterygota</taxon>
        <taxon>Lepidoptera</taxon>
        <taxon>Glossata</taxon>
        <taxon>Ditrysia</taxon>
        <taxon>Papilionoidea</taxon>
        <taxon>Nymphalidae</taxon>
        <taxon>Danainae</taxon>
        <taxon>Danaini</taxon>
        <taxon>Danaina</taxon>
        <taxon>Danaus</taxon>
        <taxon>Danaus</taxon>
    </lineage>
</organism>
<dbReference type="InParanoid" id="A0A212ERZ4"/>
<accession>A0A212ERZ4</accession>
<gene>
    <name evidence="1" type="ORF">KGM_207781</name>
</gene>
<evidence type="ECO:0000313" key="2">
    <source>
        <dbReference type="Proteomes" id="UP000007151"/>
    </source>
</evidence>
<dbReference type="AlphaFoldDB" id="A0A212ERZ4"/>